<feature type="compositionally biased region" description="Gly residues" evidence="1">
    <location>
        <begin position="284"/>
        <end position="296"/>
    </location>
</feature>
<dbReference type="Proteomes" id="UP000626109">
    <property type="component" value="Unassembled WGS sequence"/>
</dbReference>
<accession>A0A813ILH2</accession>
<protein>
    <submittedName>
        <fullName evidence="2">Uncharacterized protein</fullName>
    </submittedName>
</protein>
<evidence type="ECO:0000313" key="2">
    <source>
        <dbReference type="EMBL" id="CAE8651986.1"/>
    </source>
</evidence>
<dbReference type="AlphaFoldDB" id="A0A813ILH2"/>
<proteinExistence type="predicted"/>
<evidence type="ECO:0000313" key="3">
    <source>
        <dbReference type="Proteomes" id="UP000626109"/>
    </source>
</evidence>
<feature type="compositionally biased region" description="Low complexity" evidence="1">
    <location>
        <begin position="246"/>
        <end position="283"/>
    </location>
</feature>
<comment type="caution">
    <text evidence="2">The sequence shown here is derived from an EMBL/GenBank/DDBJ whole genome shotgun (WGS) entry which is preliminary data.</text>
</comment>
<feature type="compositionally biased region" description="Polar residues" evidence="1">
    <location>
        <begin position="362"/>
        <end position="374"/>
    </location>
</feature>
<evidence type="ECO:0000256" key="1">
    <source>
        <dbReference type="SAM" id="MobiDB-lite"/>
    </source>
</evidence>
<organism evidence="2 3">
    <name type="scientific">Polarella glacialis</name>
    <name type="common">Dinoflagellate</name>
    <dbReference type="NCBI Taxonomy" id="89957"/>
    <lineage>
        <taxon>Eukaryota</taxon>
        <taxon>Sar</taxon>
        <taxon>Alveolata</taxon>
        <taxon>Dinophyceae</taxon>
        <taxon>Suessiales</taxon>
        <taxon>Suessiaceae</taxon>
        <taxon>Polarella</taxon>
    </lineage>
</organism>
<sequence length="374" mass="38972">MTLLGERLLGQEVEALSEVHRALVMRNVVLIYGAARMLAGDSDVENFNSEWWLLAVCGTRHYLQLSQCKVSTSPPEGLPVCCYRSYTAPKPQDPGRSRIFRWQVLLVQNPGSWTEDPLATEQKSRKAGSKSGSLTDAKVSAPTSSAKDDESKASSSAGFMLFGDFDIEELFDDFDSQDVSADASDVVSPGREEGAGAVAAAMEGDIDDFFDSLLAETLDESPSAGAESSSAPAFSKKSGTPSSGEVADAAPAAVKGAVEPSGEKAVAATAVTAVGGEPAVGVSPGPGLGTGSGTGSVGREPPAPEGPPLDAETETAEVSPVTSQPEKVSRAEAQSMKRSRVFERRPPLLSCRAKTARIEGMRSSSTDVGAPQNE</sequence>
<feature type="region of interest" description="Disordered" evidence="1">
    <location>
        <begin position="113"/>
        <end position="152"/>
    </location>
</feature>
<feature type="compositionally biased region" description="Low complexity" evidence="1">
    <location>
        <begin position="220"/>
        <end position="235"/>
    </location>
</feature>
<dbReference type="EMBL" id="CAJNNW010010381">
    <property type="protein sequence ID" value="CAE8651986.1"/>
    <property type="molecule type" value="Genomic_DNA"/>
</dbReference>
<gene>
    <name evidence="2" type="ORF">PGLA2088_LOCUS9387</name>
</gene>
<reference evidence="2" key="1">
    <citation type="submission" date="2021-02" db="EMBL/GenBank/DDBJ databases">
        <authorList>
            <person name="Dougan E. K."/>
            <person name="Rhodes N."/>
            <person name="Thang M."/>
            <person name="Chan C."/>
        </authorList>
    </citation>
    <scope>NUCLEOTIDE SEQUENCE</scope>
</reference>
<name>A0A813ILH2_POLGL</name>
<feature type="region of interest" description="Disordered" evidence="1">
    <location>
        <begin position="220"/>
        <end position="374"/>
    </location>
</feature>